<dbReference type="PANTHER" id="PTHR28286">
    <property type="match status" value="1"/>
</dbReference>
<feature type="transmembrane region" description="Helical" evidence="11">
    <location>
        <begin position="12"/>
        <end position="29"/>
    </location>
</feature>
<name>A0A6T8B9A7_9EUKA</name>
<keyword evidence="7 11" id="KW-1133">Transmembrane helix</keyword>
<dbReference type="InterPro" id="IPR018229">
    <property type="entry name" value="Rhodopsin_retinal_BS"/>
</dbReference>
<accession>A0A6T8B9A7</accession>
<dbReference type="InterPro" id="IPR001425">
    <property type="entry name" value="Arc/bac/fun_rhodopsins"/>
</dbReference>
<evidence type="ECO:0000256" key="10">
    <source>
        <dbReference type="ARBA" id="ARBA00023170"/>
    </source>
</evidence>
<feature type="transmembrane region" description="Helical" evidence="11">
    <location>
        <begin position="41"/>
        <end position="57"/>
    </location>
</feature>
<evidence type="ECO:0000256" key="1">
    <source>
        <dbReference type="ARBA" id="ARBA00004141"/>
    </source>
</evidence>
<dbReference type="SMART" id="SM01021">
    <property type="entry name" value="Bac_rhodopsin"/>
    <property type="match status" value="1"/>
</dbReference>
<evidence type="ECO:0000256" key="2">
    <source>
        <dbReference type="ARBA" id="ARBA00008130"/>
    </source>
</evidence>
<gene>
    <name evidence="12" type="ORF">CPOL0286_LOCUS13826</name>
</gene>
<feature type="transmembrane region" description="Helical" evidence="11">
    <location>
        <begin position="184"/>
        <end position="208"/>
    </location>
</feature>
<keyword evidence="5 11" id="KW-0812">Transmembrane</keyword>
<comment type="subcellular location">
    <subcellularLocation>
        <location evidence="1">Membrane</location>
        <topology evidence="1">Multi-pass membrane protein</topology>
    </subcellularLocation>
</comment>
<dbReference type="PROSITE" id="PS00950">
    <property type="entry name" value="BACTERIAL_OPSIN_1"/>
    <property type="match status" value="1"/>
</dbReference>
<evidence type="ECO:0000256" key="11">
    <source>
        <dbReference type="SAM" id="Phobius"/>
    </source>
</evidence>
<keyword evidence="9 11" id="KW-0472">Membrane</keyword>
<organism evidence="12">
    <name type="scientific">Prymnesium polylepis</name>
    <dbReference type="NCBI Taxonomy" id="72548"/>
    <lineage>
        <taxon>Eukaryota</taxon>
        <taxon>Haptista</taxon>
        <taxon>Haptophyta</taxon>
        <taxon>Prymnesiophyceae</taxon>
        <taxon>Prymnesiales</taxon>
        <taxon>Prymnesiaceae</taxon>
        <taxon>Prymnesium</taxon>
    </lineage>
</organism>
<keyword evidence="3" id="KW-0600">Photoreceptor protein</keyword>
<protein>
    <recommendedName>
        <fullName evidence="13">Rhodopsin</fullName>
    </recommendedName>
</protein>
<dbReference type="GO" id="GO:0005216">
    <property type="term" value="F:monoatomic ion channel activity"/>
    <property type="evidence" value="ECO:0007669"/>
    <property type="project" value="InterPro"/>
</dbReference>
<dbReference type="GO" id="GO:0007602">
    <property type="term" value="P:phototransduction"/>
    <property type="evidence" value="ECO:0007669"/>
    <property type="project" value="UniProtKB-KW"/>
</dbReference>
<dbReference type="GO" id="GO:0016020">
    <property type="term" value="C:membrane"/>
    <property type="evidence" value="ECO:0007669"/>
    <property type="project" value="UniProtKB-SubCell"/>
</dbReference>
<evidence type="ECO:0008006" key="13">
    <source>
        <dbReference type="Google" id="ProtNLM"/>
    </source>
</evidence>
<evidence type="ECO:0000256" key="4">
    <source>
        <dbReference type="ARBA" id="ARBA00022606"/>
    </source>
</evidence>
<evidence type="ECO:0000256" key="9">
    <source>
        <dbReference type="ARBA" id="ARBA00023136"/>
    </source>
</evidence>
<evidence type="ECO:0000256" key="3">
    <source>
        <dbReference type="ARBA" id="ARBA00022543"/>
    </source>
</evidence>
<evidence type="ECO:0000256" key="7">
    <source>
        <dbReference type="ARBA" id="ARBA00022989"/>
    </source>
</evidence>
<proteinExistence type="inferred from homology"/>
<dbReference type="GO" id="GO:0009881">
    <property type="term" value="F:photoreceptor activity"/>
    <property type="evidence" value="ECO:0007669"/>
    <property type="project" value="UniProtKB-KW"/>
</dbReference>
<keyword evidence="4" id="KW-0716">Sensory transduction</keyword>
<dbReference type="PRINTS" id="PR00251">
    <property type="entry name" value="BACTRLOPSIN"/>
</dbReference>
<feature type="transmembrane region" description="Helical" evidence="11">
    <location>
        <begin position="220"/>
        <end position="242"/>
    </location>
</feature>
<feature type="transmembrane region" description="Helical" evidence="11">
    <location>
        <begin position="93"/>
        <end position="111"/>
    </location>
</feature>
<evidence type="ECO:0000256" key="5">
    <source>
        <dbReference type="ARBA" id="ARBA00022692"/>
    </source>
</evidence>
<feature type="transmembrane region" description="Helical" evidence="11">
    <location>
        <begin position="118"/>
        <end position="139"/>
    </location>
</feature>
<evidence type="ECO:0000256" key="6">
    <source>
        <dbReference type="ARBA" id="ARBA00022925"/>
    </source>
</evidence>
<evidence type="ECO:0000256" key="8">
    <source>
        <dbReference type="ARBA" id="ARBA00022991"/>
    </source>
</evidence>
<dbReference type="PANTHER" id="PTHR28286:SF2">
    <property type="entry name" value="BACTERIORHODOPSIN _OPSIN, NOPA (EUROFUNG)"/>
    <property type="match status" value="1"/>
</dbReference>
<keyword evidence="10" id="KW-0675">Receptor</keyword>
<evidence type="ECO:0000313" key="12">
    <source>
        <dbReference type="EMBL" id="CAE2245483.1"/>
    </source>
</evidence>
<keyword evidence="8" id="KW-0157">Chromophore</keyword>
<dbReference type="EMBL" id="HBKO01030378">
    <property type="protein sequence ID" value="CAE2245483.1"/>
    <property type="molecule type" value="Transcribed_RNA"/>
</dbReference>
<dbReference type="Pfam" id="PF01036">
    <property type="entry name" value="Bac_rhodopsin"/>
    <property type="match status" value="1"/>
</dbReference>
<dbReference type="AlphaFoldDB" id="A0A6T8B9A7"/>
<dbReference type="SUPFAM" id="SSF81321">
    <property type="entry name" value="Family A G protein-coupled receptor-like"/>
    <property type="match status" value="1"/>
</dbReference>
<sequence>MTAGQFDLVYNSLSFTMASMMASTIFFWLRLGSVHEKYKSAMVITGLVTFIAAYHYIRIFNSWTEAYAFPAAVDGQTLAPTITGQPFNDAYRYMDWLLTVPLLLIEIVFVMKLDAKETASMATSLGFFAGLMIVLGYPGELIIEGDLNVRWMWWGAAMLPFLYVVYTLLIGLKGAIKSESDPAVAAKLSMVCWATVISWCTYPVVYVFPMFGLNGPDAVVGIQLGYCAADIISKCGVGFLIYNITMAKSYALEGISQETGKKKAFGLL</sequence>
<comment type="similarity">
    <text evidence="2">Belongs to the archaeal/bacterial/fungal opsin family.</text>
</comment>
<reference evidence="12" key="1">
    <citation type="submission" date="2021-01" db="EMBL/GenBank/DDBJ databases">
        <authorList>
            <person name="Corre E."/>
            <person name="Pelletier E."/>
            <person name="Niang G."/>
            <person name="Scheremetjew M."/>
            <person name="Finn R."/>
            <person name="Kale V."/>
            <person name="Holt S."/>
            <person name="Cochrane G."/>
            <person name="Meng A."/>
            <person name="Brown T."/>
            <person name="Cohen L."/>
        </authorList>
    </citation>
    <scope>NUCLEOTIDE SEQUENCE</scope>
    <source>
        <strain evidence="12">UIO037</strain>
    </source>
</reference>
<dbReference type="CDD" id="cd15242">
    <property type="entry name" value="7tm_Proteorhodopsin"/>
    <property type="match status" value="1"/>
</dbReference>
<feature type="transmembrane region" description="Helical" evidence="11">
    <location>
        <begin position="151"/>
        <end position="172"/>
    </location>
</feature>
<dbReference type="Gene3D" id="1.20.1070.10">
    <property type="entry name" value="Rhodopsin 7-helix transmembrane proteins"/>
    <property type="match status" value="1"/>
</dbReference>
<keyword evidence="6" id="KW-0681">Retinal protein</keyword>